<dbReference type="CDD" id="cd06577">
    <property type="entry name" value="PASTA_pknB"/>
    <property type="match status" value="3"/>
</dbReference>
<dbReference type="InterPro" id="IPR005543">
    <property type="entry name" value="PASTA_dom"/>
</dbReference>
<sequence>MMKKSATVIKIAKGLTGLMLFCGLAALGAYFSLSFLLRSTSEIVVPDLREKDIVEVLERMEAARIGVRVAGFEFSGALPQNYVLRQDPLPGHVLKEGREVRVFLSRGVQKFAIPDTRGLRKEEALSRFRNMHFQPGHITTVFHEALPQGHVVASDPPSGSLAANGTSIHLLVSSGKRPVMIRMPDLGGMHADEMLAIVEKSLLRITDIQSTWVPDMPLNRVMDQHPTPGTQVTARSGITVYINRDPDHKRDSLDILSGMRLIRYRLPHTLIRSHIRGTISAWGTEFDFVNDVFDGNREISLLIPGTTEAHIRIEENGFPVYEARLDPFSTRSQILYDAGQYGMSLIPPSFLYKDRKPVTENSDESVTP</sequence>
<gene>
    <name evidence="2" type="ORF">OOT00_07115</name>
</gene>
<dbReference type="PROSITE" id="PS51178">
    <property type="entry name" value="PASTA"/>
    <property type="match status" value="3"/>
</dbReference>
<feature type="domain" description="PASTA" evidence="1">
    <location>
        <begin position="107"/>
        <end position="174"/>
    </location>
</feature>
<dbReference type="Gene3D" id="3.30.10.20">
    <property type="match status" value="3"/>
</dbReference>
<reference evidence="2 3" key="1">
    <citation type="submission" date="2022-11" db="EMBL/GenBank/DDBJ databases">
        <title>Desulfobotulus tamanensis H1 sp. nov. - anaerobic, alkaliphilic, sulphate reducing bacterium isolated from terrestrial mud volcano.</title>
        <authorList>
            <person name="Frolova A."/>
            <person name="Merkel A.Y."/>
            <person name="Slobodkin A.I."/>
        </authorList>
    </citation>
    <scope>NUCLEOTIDE SEQUENCE [LARGE SCALE GENOMIC DNA]</scope>
    <source>
        <strain evidence="2 3">H1</strain>
    </source>
</reference>
<evidence type="ECO:0000259" key="1">
    <source>
        <dbReference type="PROSITE" id="PS51178"/>
    </source>
</evidence>
<comment type="caution">
    <text evidence="2">The sequence shown here is derived from an EMBL/GenBank/DDBJ whole genome shotgun (WGS) entry which is preliminary data.</text>
</comment>
<name>A0ABT3N8H1_9BACT</name>
<dbReference type="Proteomes" id="UP001209681">
    <property type="component" value="Unassembled WGS sequence"/>
</dbReference>
<dbReference type="RefSeq" id="WP_265424618.1">
    <property type="nucleotide sequence ID" value="NZ_JAPFPW010000006.1"/>
</dbReference>
<feature type="domain" description="PASTA" evidence="1">
    <location>
        <begin position="39"/>
        <end position="106"/>
    </location>
</feature>
<evidence type="ECO:0000313" key="3">
    <source>
        <dbReference type="Proteomes" id="UP001209681"/>
    </source>
</evidence>
<accession>A0ABT3N8H1</accession>
<dbReference type="Pfam" id="PF03793">
    <property type="entry name" value="PASTA"/>
    <property type="match status" value="3"/>
</dbReference>
<keyword evidence="3" id="KW-1185">Reference proteome</keyword>
<organism evidence="2 3">
    <name type="scientific">Desulfobotulus pelophilus</name>
    <dbReference type="NCBI Taxonomy" id="2823377"/>
    <lineage>
        <taxon>Bacteria</taxon>
        <taxon>Pseudomonadati</taxon>
        <taxon>Thermodesulfobacteriota</taxon>
        <taxon>Desulfobacteria</taxon>
        <taxon>Desulfobacterales</taxon>
        <taxon>Desulfobacteraceae</taxon>
        <taxon>Desulfobotulus</taxon>
    </lineage>
</organism>
<proteinExistence type="predicted"/>
<feature type="domain" description="PASTA" evidence="1">
    <location>
        <begin position="177"/>
        <end position="244"/>
    </location>
</feature>
<protein>
    <submittedName>
        <fullName evidence="2">PASTA domain-containing protein</fullName>
    </submittedName>
</protein>
<dbReference type="EMBL" id="JAPFPW010000006">
    <property type="protein sequence ID" value="MCW7753750.1"/>
    <property type="molecule type" value="Genomic_DNA"/>
</dbReference>
<evidence type="ECO:0000313" key="2">
    <source>
        <dbReference type="EMBL" id="MCW7753750.1"/>
    </source>
</evidence>
<dbReference type="SMART" id="SM00740">
    <property type="entry name" value="PASTA"/>
    <property type="match status" value="3"/>
</dbReference>